<dbReference type="Pfam" id="PF00005">
    <property type="entry name" value="ABC_tran"/>
    <property type="match status" value="1"/>
</dbReference>
<dbReference type="Gene3D" id="3.30.70.260">
    <property type="match status" value="1"/>
</dbReference>
<dbReference type="PANTHER" id="PTHR43166">
    <property type="entry name" value="AMINO ACID IMPORT ATP-BINDING PROTEIN"/>
    <property type="match status" value="1"/>
</dbReference>
<evidence type="ECO:0000313" key="9">
    <source>
        <dbReference type="EMBL" id="EFB89550.1"/>
    </source>
</evidence>
<dbReference type="Proteomes" id="UP000006462">
    <property type="component" value="Unassembled WGS sequence"/>
</dbReference>
<dbReference type="InterPro" id="IPR003593">
    <property type="entry name" value="AAA+_ATPase"/>
</dbReference>
<dbReference type="SUPFAM" id="SSF55021">
    <property type="entry name" value="ACT-like"/>
    <property type="match status" value="1"/>
</dbReference>
<keyword evidence="5" id="KW-1278">Translocase</keyword>
<dbReference type="GO" id="GO:0005524">
    <property type="term" value="F:ATP binding"/>
    <property type="evidence" value="ECO:0007669"/>
    <property type="project" value="UniProtKB-KW"/>
</dbReference>
<evidence type="ECO:0000256" key="1">
    <source>
        <dbReference type="ARBA" id="ARBA00022448"/>
    </source>
</evidence>
<dbReference type="PROSITE" id="PS00211">
    <property type="entry name" value="ABC_TRANSPORTER_1"/>
    <property type="match status" value="1"/>
</dbReference>
<name>A0ABM9ZRS0_9BACT</name>
<dbReference type="InterPro" id="IPR003439">
    <property type="entry name" value="ABC_transporter-like_ATP-bd"/>
</dbReference>
<dbReference type="InterPro" id="IPR018449">
    <property type="entry name" value="NIL_domain"/>
</dbReference>
<evidence type="ECO:0000259" key="8">
    <source>
        <dbReference type="PROSITE" id="PS50893"/>
    </source>
</evidence>
<organism evidence="9 10">
    <name type="scientific">Pyramidobacter piscolens W5455</name>
    <dbReference type="NCBI Taxonomy" id="352165"/>
    <lineage>
        <taxon>Bacteria</taxon>
        <taxon>Thermotogati</taxon>
        <taxon>Synergistota</taxon>
        <taxon>Synergistia</taxon>
        <taxon>Synergistales</taxon>
        <taxon>Dethiosulfovibrionaceae</taxon>
        <taxon>Pyramidobacter</taxon>
    </lineage>
</organism>
<keyword evidence="1" id="KW-0813">Transport</keyword>
<sequence>MIQLSGIKKSYPAADGGAVAALDGVDLAVGDGEIYGVIGYSGAGKSTLVRCVNLLETPDEGRLAVGGFGTVEARGGRLLFTPEGGAASPPMRETDLRRLRRGIGMIFQHFNLLDRSTVFENVAYPLRYCGMKKDGIERRVLELLELVELRDKADAYPSQLSGGQKQRVAIARALANNPPILLSDEATSALDPDVTESILTLLKNLNRRLGVTIILITHEMAVIKSICQKVAVMESGRVVEEGPVYDVFSSPAEVVTRRFVAATSGLGSFGKLIAGGSPLVRTDERRQLVNLVFTGDCVGDALISETSRRFCVDLNLVLANVDLLQGRPLGYTVVMAQGEPENIDAALAYLRSRSVRVEVIENARVS</sequence>
<dbReference type="SUPFAM" id="SSF52540">
    <property type="entry name" value="P-loop containing nucleoside triphosphate hydrolases"/>
    <property type="match status" value="1"/>
</dbReference>
<dbReference type="EC" id="3.6.3.-" evidence="9"/>
<evidence type="ECO:0000256" key="5">
    <source>
        <dbReference type="ARBA" id="ARBA00022967"/>
    </source>
</evidence>
<dbReference type="SMART" id="SM00930">
    <property type="entry name" value="NIL"/>
    <property type="match status" value="1"/>
</dbReference>
<keyword evidence="4 9" id="KW-0067">ATP-binding</keyword>
<accession>A0ABM9ZRS0</accession>
<protein>
    <submittedName>
        <fullName evidence="9">ABC transporter, ATP-binding protein</fullName>
        <ecNumber evidence="9">3.6.3.-</ecNumber>
    </submittedName>
</protein>
<keyword evidence="7" id="KW-0472">Membrane</keyword>
<dbReference type="Pfam" id="PF09383">
    <property type="entry name" value="NIL"/>
    <property type="match status" value="1"/>
</dbReference>
<keyword evidence="10" id="KW-1185">Reference proteome</keyword>
<evidence type="ECO:0000256" key="6">
    <source>
        <dbReference type="ARBA" id="ARBA00022970"/>
    </source>
</evidence>
<keyword evidence="2" id="KW-1003">Cell membrane</keyword>
<evidence type="ECO:0000313" key="10">
    <source>
        <dbReference type="Proteomes" id="UP000006462"/>
    </source>
</evidence>
<dbReference type="InterPro" id="IPR050086">
    <property type="entry name" value="MetN_ABC_transporter-like"/>
</dbReference>
<keyword evidence="9" id="KW-0378">Hydrolase</keyword>
<reference evidence="9 10" key="1">
    <citation type="submission" date="2009-12" db="EMBL/GenBank/DDBJ databases">
        <authorList>
            <person name="Shrivastava S."/>
            <person name="Madupu R."/>
            <person name="Durkin A.S."/>
            <person name="Torralba M."/>
            <person name="Methe B."/>
            <person name="Sutton G.G."/>
            <person name="Strausberg R.L."/>
            <person name="Nelson K.E."/>
        </authorList>
    </citation>
    <scope>NUCLEOTIDE SEQUENCE [LARGE SCALE GENOMIC DNA]</scope>
    <source>
        <strain evidence="9 10">W5455</strain>
    </source>
</reference>
<evidence type="ECO:0000256" key="2">
    <source>
        <dbReference type="ARBA" id="ARBA00022475"/>
    </source>
</evidence>
<feature type="domain" description="ABC transporter" evidence="8">
    <location>
        <begin position="2"/>
        <end position="260"/>
    </location>
</feature>
<evidence type="ECO:0000256" key="3">
    <source>
        <dbReference type="ARBA" id="ARBA00022741"/>
    </source>
</evidence>
<dbReference type="Gene3D" id="3.40.50.300">
    <property type="entry name" value="P-loop containing nucleotide triphosphate hydrolases"/>
    <property type="match status" value="1"/>
</dbReference>
<dbReference type="SMART" id="SM00382">
    <property type="entry name" value="AAA"/>
    <property type="match status" value="1"/>
</dbReference>
<keyword evidence="6" id="KW-0029">Amino-acid transport</keyword>
<dbReference type="RefSeq" id="WP_009165994.1">
    <property type="nucleotide sequence ID" value="NZ_ADFP01000128.1"/>
</dbReference>
<gene>
    <name evidence="9" type="ORF">HMPREF7215_1993</name>
</gene>
<keyword evidence="3" id="KW-0547">Nucleotide-binding</keyword>
<proteinExistence type="predicted"/>
<dbReference type="InterPro" id="IPR017871">
    <property type="entry name" value="ABC_transporter-like_CS"/>
</dbReference>
<evidence type="ECO:0000256" key="7">
    <source>
        <dbReference type="ARBA" id="ARBA00023136"/>
    </source>
</evidence>
<dbReference type="EMBL" id="ADFP01000128">
    <property type="protein sequence ID" value="EFB89550.1"/>
    <property type="molecule type" value="Genomic_DNA"/>
</dbReference>
<dbReference type="InterPro" id="IPR027417">
    <property type="entry name" value="P-loop_NTPase"/>
</dbReference>
<comment type="caution">
    <text evidence="9">The sequence shown here is derived from an EMBL/GenBank/DDBJ whole genome shotgun (WGS) entry which is preliminary data.</text>
</comment>
<dbReference type="PANTHER" id="PTHR43166:SF30">
    <property type="entry name" value="METHIONINE IMPORT ATP-BINDING PROTEIN METN"/>
    <property type="match status" value="1"/>
</dbReference>
<evidence type="ECO:0000256" key="4">
    <source>
        <dbReference type="ARBA" id="ARBA00022840"/>
    </source>
</evidence>
<dbReference type="GO" id="GO:0016787">
    <property type="term" value="F:hydrolase activity"/>
    <property type="evidence" value="ECO:0007669"/>
    <property type="project" value="UniProtKB-KW"/>
</dbReference>
<dbReference type="PROSITE" id="PS50893">
    <property type="entry name" value="ABC_TRANSPORTER_2"/>
    <property type="match status" value="1"/>
</dbReference>
<dbReference type="InterPro" id="IPR045865">
    <property type="entry name" value="ACT-like_dom_sf"/>
</dbReference>